<dbReference type="EnsemblProtists" id="EKX51722">
    <property type="protein sequence ID" value="EKX51722"/>
    <property type="gene ID" value="GUITHDRAFT_161397"/>
</dbReference>
<dbReference type="eggNOG" id="ENOG502REVD">
    <property type="taxonomic scope" value="Eukaryota"/>
</dbReference>
<reference evidence="2 4" key="1">
    <citation type="journal article" date="2012" name="Nature">
        <title>Algal genomes reveal evolutionary mosaicism and the fate of nucleomorphs.</title>
        <authorList>
            <consortium name="DOE Joint Genome Institute"/>
            <person name="Curtis B.A."/>
            <person name="Tanifuji G."/>
            <person name="Burki F."/>
            <person name="Gruber A."/>
            <person name="Irimia M."/>
            <person name="Maruyama S."/>
            <person name="Arias M.C."/>
            <person name="Ball S.G."/>
            <person name="Gile G.H."/>
            <person name="Hirakawa Y."/>
            <person name="Hopkins J.F."/>
            <person name="Kuo A."/>
            <person name="Rensing S.A."/>
            <person name="Schmutz J."/>
            <person name="Symeonidi A."/>
            <person name="Elias M."/>
            <person name="Eveleigh R.J."/>
            <person name="Herman E.K."/>
            <person name="Klute M.J."/>
            <person name="Nakayama T."/>
            <person name="Obornik M."/>
            <person name="Reyes-Prieto A."/>
            <person name="Armbrust E.V."/>
            <person name="Aves S.J."/>
            <person name="Beiko R.G."/>
            <person name="Coutinho P."/>
            <person name="Dacks J.B."/>
            <person name="Durnford D.G."/>
            <person name="Fast N.M."/>
            <person name="Green B.R."/>
            <person name="Grisdale C.J."/>
            <person name="Hempel F."/>
            <person name="Henrissat B."/>
            <person name="Hoppner M.P."/>
            <person name="Ishida K."/>
            <person name="Kim E."/>
            <person name="Koreny L."/>
            <person name="Kroth P.G."/>
            <person name="Liu Y."/>
            <person name="Malik S.B."/>
            <person name="Maier U.G."/>
            <person name="McRose D."/>
            <person name="Mock T."/>
            <person name="Neilson J.A."/>
            <person name="Onodera N.T."/>
            <person name="Poole A.M."/>
            <person name="Pritham E.J."/>
            <person name="Richards T.A."/>
            <person name="Rocap G."/>
            <person name="Roy S.W."/>
            <person name="Sarai C."/>
            <person name="Schaack S."/>
            <person name="Shirato S."/>
            <person name="Slamovits C.H."/>
            <person name="Spencer D.F."/>
            <person name="Suzuki S."/>
            <person name="Worden A.Z."/>
            <person name="Zauner S."/>
            <person name="Barry K."/>
            <person name="Bell C."/>
            <person name="Bharti A.K."/>
            <person name="Crow J.A."/>
            <person name="Grimwood J."/>
            <person name="Kramer R."/>
            <person name="Lindquist E."/>
            <person name="Lucas S."/>
            <person name="Salamov A."/>
            <person name="McFadden G.I."/>
            <person name="Lane C.E."/>
            <person name="Keeling P.J."/>
            <person name="Gray M.W."/>
            <person name="Grigoriev I.V."/>
            <person name="Archibald J.M."/>
        </authorList>
    </citation>
    <scope>NUCLEOTIDE SEQUENCE</scope>
    <source>
        <strain evidence="2 4">CCMP2712</strain>
    </source>
</reference>
<reference evidence="4" key="2">
    <citation type="submission" date="2012-11" db="EMBL/GenBank/DDBJ databases">
        <authorList>
            <person name="Kuo A."/>
            <person name="Curtis B.A."/>
            <person name="Tanifuji G."/>
            <person name="Burki F."/>
            <person name="Gruber A."/>
            <person name="Irimia M."/>
            <person name="Maruyama S."/>
            <person name="Arias M.C."/>
            <person name="Ball S.G."/>
            <person name="Gile G.H."/>
            <person name="Hirakawa Y."/>
            <person name="Hopkins J.F."/>
            <person name="Rensing S.A."/>
            <person name="Schmutz J."/>
            <person name="Symeonidi A."/>
            <person name="Elias M."/>
            <person name="Eveleigh R.J."/>
            <person name="Herman E.K."/>
            <person name="Klute M.J."/>
            <person name="Nakayama T."/>
            <person name="Obornik M."/>
            <person name="Reyes-Prieto A."/>
            <person name="Armbrust E.V."/>
            <person name="Aves S.J."/>
            <person name="Beiko R.G."/>
            <person name="Coutinho P."/>
            <person name="Dacks J.B."/>
            <person name="Durnford D.G."/>
            <person name="Fast N.M."/>
            <person name="Green B.R."/>
            <person name="Grisdale C."/>
            <person name="Hempe F."/>
            <person name="Henrissat B."/>
            <person name="Hoppner M.P."/>
            <person name="Ishida K.-I."/>
            <person name="Kim E."/>
            <person name="Koreny L."/>
            <person name="Kroth P.G."/>
            <person name="Liu Y."/>
            <person name="Malik S.-B."/>
            <person name="Maier U.G."/>
            <person name="McRose D."/>
            <person name="Mock T."/>
            <person name="Neilson J.A."/>
            <person name="Onodera N.T."/>
            <person name="Poole A.M."/>
            <person name="Pritham E.J."/>
            <person name="Richards T.A."/>
            <person name="Rocap G."/>
            <person name="Roy S.W."/>
            <person name="Sarai C."/>
            <person name="Schaack S."/>
            <person name="Shirato S."/>
            <person name="Slamovits C.H."/>
            <person name="Spencer D.F."/>
            <person name="Suzuki S."/>
            <person name="Worden A.Z."/>
            <person name="Zauner S."/>
            <person name="Barry K."/>
            <person name="Bell C."/>
            <person name="Bharti A.K."/>
            <person name="Crow J.A."/>
            <person name="Grimwood J."/>
            <person name="Kramer R."/>
            <person name="Lindquist E."/>
            <person name="Lucas S."/>
            <person name="Salamov A."/>
            <person name="McFadden G.I."/>
            <person name="Lane C.E."/>
            <person name="Keeling P.J."/>
            <person name="Gray M.W."/>
            <person name="Grigoriev I.V."/>
            <person name="Archibald J.M."/>
        </authorList>
    </citation>
    <scope>NUCLEOTIDE SEQUENCE</scope>
    <source>
        <strain evidence="4">CCMP2712</strain>
    </source>
</reference>
<evidence type="ECO:0000313" key="2">
    <source>
        <dbReference type="EMBL" id="EKX51722.1"/>
    </source>
</evidence>
<dbReference type="AlphaFoldDB" id="L1JTG6"/>
<dbReference type="EMBL" id="JH992974">
    <property type="protein sequence ID" value="EKX51722.1"/>
    <property type="molecule type" value="Genomic_DNA"/>
</dbReference>
<dbReference type="Proteomes" id="UP000011087">
    <property type="component" value="Unassembled WGS sequence"/>
</dbReference>
<dbReference type="STRING" id="905079.L1JTG6"/>
<feature type="transmembrane region" description="Helical" evidence="1">
    <location>
        <begin position="705"/>
        <end position="725"/>
    </location>
</feature>
<proteinExistence type="predicted"/>
<dbReference type="GeneID" id="17308383"/>
<reference evidence="3" key="3">
    <citation type="submission" date="2015-06" db="UniProtKB">
        <authorList>
            <consortium name="EnsemblProtists"/>
        </authorList>
    </citation>
    <scope>IDENTIFICATION</scope>
</reference>
<accession>L1JTG6</accession>
<dbReference type="RefSeq" id="XP_005838702.1">
    <property type="nucleotide sequence ID" value="XM_005838645.1"/>
</dbReference>
<organism evidence="2">
    <name type="scientific">Guillardia theta (strain CCMP2712)</name>
    <name type="common">Cryptophyte</name>
    <dbReference type="NCBI Taxonomy" id="905079"/>
    <lineage>
        <taxon>Eukaryota</taxon>
        <taxon>Cryptophyceae</taxon>
        <taxon>Pyrenomonadales</taxon>
        <taxon>Geminigeraceae</taxon>
        <taxon>Guillardia</taxon>
    </lineage>
</organism>
<name>L1JTG6_GUITC</name>
<evidence type="ECO:0000313" key="3">
    <source>
        <dbReference type="EnsemblProtists" id="EKX51722"/>
    </source>
</evidence>
<evidence type="ECO:0000313" key="4">
    <source>
        <dbReference type="Proteomes" id="UP000011087"/>
    </source>
</evidence>
<dbReference type="KEGG" id="gtt:GUITHDRAFT_161397"/>
<keyword evidence="1" id="KW-0472">Membrane</keyword>
<keyword evidence="1" id="KW-0812">Transmembrane</keyword>
<gene>
    <name evidence="2" type="ORF">GUITHDRAFT_161397</name>
</gene>
<sequence>MADDLPPEDVMVWTDRDGITYKISFQHAKLLYIVSHYARASIKDNQPETWMRQLQLDVLIFEGILARKLDFDYAPESTIQPIIEEEAVRCVRQYMNISQEGRSAIYDLTEQGFLNTLRLPSTNLLSTIALQASHKGMRLLDALPPLLRYDVDEFLFSKPGHMRAFLKDMHPVRDLKHVIIDEQGFLIVTENGFEERSEVLFIEDISYVTSPFLPWSLRRSEAQMRDNSTRAWESGNGKSQVQGDLHESLILSQVHAILMEWVPMNHKRRVTNMFQQVGSGILSKTGKDVPLINILEYKENDCLNFEAEIGFKNDEGICQVEEVAAHINANGIVAFGARVEAIQNRLADDISMDLLSRLLTDLQVDVSEMMENLLTTAQNHMLKSAFWGNSSSRSRFVLLFTSKIDPLLKADGYLDHGEYENEMSQVIGQLVRARDFGNKNNFIVVAQRGMLVVGDRLRRYDRLIFMLCELIAMNQFAVVLYKWTSNIQSDLQRLRMLTNVRDPNPNHFDEARQLRNETSEDIACLEEIMINLSGNLKKVHVPPSPFEDFGQKLYDFLELKKTHDNLTRQIEDLTSFVCCYKAEVRSISVNLRTAQNKRERGTVLKLEQETGRMIQYSISEREQTSVFEIMLGIIAFKFLLVFLDSFITARSRYFGIAALIDSSSNSSTGSPTIAGFSVVSTSSIGSPLSSNSYFPLQWAIQLDKIPFFTIVLHLVFCALFLVLLARAYRHRRHDPVRDVKIQTDLHVNLENLDAFVLRHKKKRIEGMGAQQTQDHRHG</sequence>
<keyword evidence="4" id="KW-1185">Reference proteome</keyword>
<protein>
    <submittedName>
        <fullName evidence="2 3">Uncharacterized protein</fullName>
    </submittedName>
</protein>
<dbReference type="PaxDb" id="55529-EKX51722"/>
<evidence type="ECO:0000256" key="1">
    <source>
        <dbReference type="SAM" id="Phobius"/>
    </source>
</evidence>
<dbReference type="HOGENOM" id="CLU_003859_0_1_1"/>
<keyword evidence="1" id="KW-1133">Transmembrane helix</keyword>